<proteinExistence type="predicted"/>
<organism evidence="4 5">
    <name type="scientific">Paraburkholderia largidicola</name>
    <dbReference type="NCBI Taxonomy" id="3014751"/>
    <lineage>
        <taxon>Bacteria</taxon>
        <taxon>Pseudomonadati</taxon>
        <taxon>Pseudomonadota</taxon>
        <taxon>Betaproteobacteria</taxon>
        <taxon>Burkholderiales</taxon>
        <taxon>Burkholderiaceae</taxon>
        <taxon>Paraburkholderia</taxon>
    </lineage>
</organism>
<dbReference type="PANTHER" id="PTHR44591">
    <property type="entry name" value="STRESS RESPONSE REGULATOR PROTEIN 1"/>
    <property type="match status" value="1"/>
</dbReference>
<accession>A0A7I8C339</accession>
<keyword evidence="5" id="KW-1185">Reference proteome</keyword>
<keyword evidence="4" id="KW-0614">Plasmid</keyword>
<dbReference type="PANTHER" id="PTHR44591:SF3">
    <property type="entry name" value="RESPONSE REGULATORY DOMAIN-CONTAINING PROTEIN"/>
    <property type="match status" value="1"/>
</dbReference>
<evidence type="ECO:0000256" key="1">
    <source>
        <dbReference type="ARBA" id="ARBA00022553"/>
    </source>
</evidence>
<dbReference type="SMART" id="SM00448">
    <property type="entry name" value="REC"/>
    <property type="match status" value="1"/>
</dbReference>
<evidence type="ECO:0000313" key="4">
    <source>
        <dbReference type="EMBL" id="BCF94848.1"/>
    </source>
</evidence>
<geneLocation type="plasmid" evidence="4 5">
    <name>PPGU16_p2</name>
</geneLocation>
<dbReference type="Proteomes" id="UP000510888">
    <property type="component" value="Plasmid PPGU16_p2"/>
</dbReference>
<dbReference type="InterPro" id="IPR011006">
    <property type="entry name" value="CheY-like_superfamily"/>
</dbReference>
<evidence type="ECO:0000313" key="5">
    <source>
        <dbReference type="Proteomes" id="UP000510888"/>
    </source>
</evidence>
<feature type="domain" description="Response regulatory" evidence="3">
    <location>
        <begin position="8"/>
        <end position="124"/>
    </location>
</feature>
<dbReference type="GO" id="GO:0000160">
    <property type="term" value="P:phosphorelay signal transduction system"/>
    <property type="evidence" value="ECO:0007669"/>
    <property type="project" value="InterPro"/>
</dbReference>
<keyword evidence="1 2" id="KW-0597">Phosphoprotein</keyword>
<name>A0A7I8C339_9BURK</name>
<dbReference type="PROSITE" id="PS50110">
    <property type="entry name" value="RESPONSE_REGULATORY"/>
    <property type="match status" value="1"/>
</dbReference>
<dbReference type="SUPFAM" id="SSF52172">
    <property type="entry name" value="CheY-like"/>
    <property type="match status" value="1"/>
</dbReference>
<evidence type="ECO:0000256" key="2">
    <source>
        <dbReference type="PROSITE-ProRule" id="PRU00169"/>
    </source>
</evidence>
<reference evidence="4 5" key="1">
    <citation type="journal article" date="2020" name="Genes (Basel)">
        <title>Genomic Comparison of Insect Gut Symbionts from Divergent Burkholderia Subclades.</title>
        <authorList>
            <person name="Takeshita K."/>
            <person name="Kikuchi Y."/>
        </authorList>
    </citation>
    <scope>NUCLEOTIDE SEQUENCE [LARGE SCALE GENOMIC DNA]</scope>
    <source>
        <strain evidence="4 5">PGU16</strain>
        <plasmid evidence="4 5">PPGU16_p2</plasmid>
    </source>
</reference>
<dbReference type="KEGG" id="plad:PPGU16_79150"/>
<dbReference type="EMBL" id="AP023177">
    <property type="protein sequence ID" value="BCF94848.1"/>
    <property type="molecule type" value="Genomic_DNA"/>
</dbReference>
<dbReference type="InterPro" id="IPR050595">
    <property type="entry name" value="Bact_response_regulator"/>
</dbReference>
<feature type="modified residue" description="4-aspartylphosphate" evidence="2">
    <location>
        <position position="57"/>
    </location>
</feature>
<protein>
    <recommendedName>
        <fullName evidence="3">Response regulatory domain-containing protein</fullName>
    </recommendedName>
</protein>
<gene>
    <name evidence="4" type="ORF">PPGU16_79150</name>
</gene>
<evidence type="ECO:0000259" key="3">
    <source>
        <dbReference type="PROSITE" id="PS50110"/>
    </source>
</evidence>
<dbReference type="Pfam" id="PF00072">
    <property type="entry name" value="Response_reg"/>
    <property type="match status" value="1"/>
</dbReference>
<dbReference type="AlphaFoldDB" id="A0A7I8C339"/>
<dbReference type="InterPro" id="IPR001789">
    <property type="entry name" value="Sig_transdc_resp-reg_receiver"/>
</dbReference>
<sequence>MPIRSSIRVLVIDDYHGAAIGIATYLALAGMEARTAGCCGDALETIQNWMPDVVLLDIWMPQRDGFSTAEAIRKCMPGNRPYVIAFTAADRAFVMGNPASQYLDGYCKKGISPDAIVSLVMGIFYEGAQS</sequence>
<dbReference type="Gene3D" id="3.40.50.2300">
    <property type="match status" value="1"/>
</dbReference>